<keyword evidence="7 8" id="KW-0472">Membrane</keyword>
<sequence length="264" mass="28086">MGSSHLVLLLQLLAGWQAWSWYVRRVRDGSDEPWGLLALLALALVLPRGARHPLRTLDVGVLAAVNVGLVLGYPWLPPLVRAAVCLLCVTAIVSRMSSGRAFHLGTWLLALLSLPVLATVQFYLGYPLRLVSAAMAAPMLRAMGLSAVREGLHLVVGSNVILVDAPCSGARMLWVGLFLAVTLSCLLKLGAARTALACALATGVILFGNALRVSTLTFLESGHAVHAPWLHEGVGVSTFIPVCLGIAAICLWQRSRQRVGEAHG</sequence>
<dbReference type="NCBIfam" id="TIGR04178">
    <property type="entry name" value="exo_archaeo"/>
    <property type="match status" value="1"/>
</dbReference>
<proteinExistence type="predicted"/>
<feature type="transmembrane region" description="Helical" evidence="8">
    <location>
        <begin position="196"/>
        <end position="214"/>
    </location>
</feature>
<evidence type="ECO:0000256" key="3">
    <source>
        <dbReference type="ARBA" id="ARBA00022670"/>
    </source>
</evidence>
<organism evidence="9 10">
    <name type="scientific">Hyalangium rubrum</name>
    <dbReference type="NCBI Taxonomy" id="3103134"/>
    <lineage>
        <taxon>Bacteria</taxon>
        <taxon>Pseudomonadati</taxon>
        <taxon>Myxococcota</taxon>
        <taxon>Myxococcia</taxon>
        <taxon>Myxococcales</taxon>
        <taxon>Cystobacterineae</taxon>
        <taxon>Archangiaceae</taxon>
        <taxon>Hyalangium</taxon>
    </lineage>
</organism>
<feature type="transmembrane region" description="Helical" evidence="8">
    <location>
        <begin position="79"/>
        <end position="97"/>
    </location>
</feature>
<evidence type="ECO:0000256" key="2">
    <source>
        <dbReference type="ARBA" id="ARBA00022475"/>
    </source>
</evidence>
<feature type="transmembrane region" description="Helical" evidence="8">
    <location>
        <begin position="104"/>
        <end position="124"/>
    </location>
</feature>
<feature type="transmembrane region" description="Helical" evidence="8">
    <location>
        <begin position="234"/>
        <end position="252"/>
    </location>
</feature>
<name>A0ABU5HG14_9BACT</name>
<evidence type="ECO:0000256" key="5">
    <source>
        <dbReference type="ARBA" id="ARBA00022801"/>
    </source>
</evidence>
<keyword evidence="10" id="KW-1185">Reference proteome</keyword>
<evidence type="ECO:0000256" key="4">
    <source>
        <dbReference type="ARBA" id="ARBA00022692"/>
    </source>
</evidence>
<evidence type="ECO:0000313" key="9">
    <source>
        <dbReference type="EMBL" id="MDY7232416.1"/>
    </source>
</evidence>
<gene>
    <name evidence="9" type="ORF">SYV04_38875</name>
</gene>
<evidence type="ECO:0000256" key="7">
    <source>
        <dbReference type="ARBA" id="ARBA00023136"/>
    </source>
</evidence>
<keyword evidence="5" id="KW-0378">Hydrolase</keyword>
<evidence type="ECO:0000256" key="6">
    <source>
        <dbReference type="ARBA" id="ARBA00022989"/>
    </source>
</evidence>
<evidence type="ECO:0000256" key="8">
    <source>
        <dbReference type="SAM" id="Phobius"/>
    </source>
</evidence>
<keyword evidence="2" id="KW-1003">Cell membrane</keyword>
<keyword evidence="6 8" id="KW-1133">Transmembrane helix</keyword>
<keyword evidence="3" id="KW-0645">Protease</keyword>
<keyword evidence="4 8" id="KW-0812">Transmembrane</keyword>
<dbReference type="RefSeq" id="WP_321551131.1">
    <property type="nucleotide sequence ID" value="NZ_JAXIVS010000020.1"/>
</dbReference>
<evidence type="ECO:0000313" key="10">
    <source>
        <dbReference type="Proteomes" id="UP001291309"/>
    </source>
</evidence>
<dbReference type="Pfam" id="PF09721">
    <property type="entry name" value="Exosortase_EpsH"/>
    <property type="match status" value="1"/>
</dbReference>
<protein>
    <submittedName>
        <fullName evidence="9">Archaeosortase/exosortase family protein</fullName>
    </submittedName>
</protein>
<dbReference type="InterPro" id="IPR019127">
    <property type="entry name" value="Exosortase"/>
</dbReference>
<comment type="caution">
    <text evidence="9">The sequence shown here is derived from an EMBL/GenBank/DDBJ whole genome shotgun (WGS) entry which is preliminary data.</text>
</comment>
<reference evidence="9 10" key="1">
    <citation type="submission" date="2023-12" db="EMBL/GenBank/DDBJ databases">
        <title>the genome sequence of Hyalangium sp. s54d21.</title>
        <authorList>
            <person name="Zhang X."/>
        </authorList>
    </citation>
    <scope>NUCLEOTIDE SEQUENCE [LARGE SCALE GENOMIC DNA]</scope>
    <source>
        <strain evidence="10">s54d21</strain>
    </source>
</reference>
<dbReference type="EMBL" id="JAXIVS010000020">
    <property type="protein sequence ID" value="MDY7232416.1"/>
    <property type="molecule type" value="Genomic_DNA"/>
</dbReference>
<feature type="transmembrane region" description="Helical" evidence="8">
    <location>
        <begin position="172"/>
        <end position="189"/>
    </location>
</feature>
<dbReference type="Proteomes" id="UP001291309">
    <property type="component" value="Unassembled WGS sequence"/>
</dbReference>
<accession>A0ABU5HG14</accession>
<dbReference type="InterPro" id="IPR026392">
    <property type="entry name" value="Exo/Archaeosortase_dom"/>
</dbReference>
<comment type="subcellular location">
    <subcellularLocation>
        <location evidence="1">Cell membrane</location>
        <topology evidence="1">Multi-pass membrane protein</topology>
    </subcellularLocation>
</comment>
<evidence type="ECO:0000256" key="1">
    <source>
        <dbReference type="ARBA" id="ARBA00004651"/>
    </source>
</evidence>